<feature type="compositionally biased region" description="Polar residues" evidence="1">
    <location>
        <begin position="99"/>
        <end position="112"/>
    </location>
</feature>
<evidence type="ECO:0000259" key="3">
    <source>
        <dbReference type="Pfam" id="PF24924"/>
    </source>
</evidence>
<feature type="domain" description="DUF7745" evidence="3">
    <location>
        <begin position="21"/>
        <end position="100"/>
    </location>
</feature>
<accession>A0A9D4XT66</accession>
<feature type="region of interest" description="Disordered" evidence="1">
    <location>
        <begin position="99"/>
        <end position="131"/>
    </location>
</feature>
<dbReference type="InterPro" id="IPR056647">
    <property type="entry name" value="DUF7745"/>
</dbReference>
<keyword evidence="2" id="KW-0472">Membrane</keyword>
<evidence type="ECO:0000313" key="4">
    <source>
        <dbReference type="EMBL" id="KAI5424530.1"/>
    </source>
</evidence>
<evidence type="ECO:0000256" key="1">
    <source>
        <dbReference type="SAM" id="MobiDB-lite"/>
    </source>
</evidence>
<gene>
    <name evidence="4" type="ORF">KIW84_030636</name>
</gene>
<evidence type="ECO:0000313" key="5">
    <source>
        <dbReference type="Proteomes" id="UP001058974"/>
    </source>
</evidence>
<dbReference type="Pfam" id="PF24924">
    <property type="entry name" value="DUF7745"/>
    <property type="match status" value="1"/>
</dbReference>
<dbReference type="Gramene" id="Psat03G0063600-T1">
    <property type="protein sequence ID" value="KAI5424530.1"/>
    <property type="gene ID" value="KIW84_030636"/>
</dbReference>
<reference evidence="4 5" key="1">
    <citation type="journal article" date="2022" name="Nat. Genet.">
        <title>Improved pea reference genome and pan-genome highlight genomic features and evolutionary characteristics.</title>
        <authorList>
            <person name="Yang T."/>
            <person name="Liu R."/>
            <person name="Luo Y."/>
            <person name="Hu S."/>
            <person name="Wang D."/>
            <person name="Wang C."/>
            <person name="Pandey M.K."/>
            <person name="Ge S."/>
            <person name="Xu Q."/>
            <person name="Li N."/>
            <person name="Li G."/>
            <person name="Huang Y."/>
            <person name="Saxena R.K."/>
            <person name="Ji Y."/>
            <person name="Li M."/>
            <person name="Yan X."/>
            <person name="He Y."/>
            <person name="Liu Y."/>
            <person name="Wang X."/>
            <person name="Xiang C."/>
            <person name="Varshney R.K."/>
            <person name="Ding H."/>
            <person name="Gao S."/>
            <person name="Zong X."/>
        </authorList>
    </citation>
    <scope>NUCLEOTIDE SEQUENCE [LARGE SCALE GENOMIC DNA]</scope>
    <source>
        <strain evidence="4 5">cv. Zhongwan 6</strain>
    </source>
</reference>
<dbReference type="AlphaFoldDB" id="A0A9D4XT66"/>
<dbReference type="Proteomes" id="UP001058974">
    <property type="component" value="Chromosome 3"/>
</dbReference>
<keyword evidence="2" id="KW-0812">Transmembrane</keyword>
<evidence type="ECO:0000256" key="2">
    <source>
        <dbReference type="SAM" id="Phobius"/>
    </source>
</evidence>
<dbReference type="EMBL" id="JAMSHJ010000003">
    <property type="protein sequence ID" value="KAI5424530.1"/>
    <property type="molecule type" value="Genomic_DNA"/>
</dbReference>
<dbReference type="PANTHER" id="PTHR48154:SF1">
    <property type="entry name" value="PROTEIN, PUTATIVE-RELATED"/>
    <property type="match status" value="1"/>
</dbReference>
<protein>
    <recommendedName>
        <fullName evidence="3">DUF7745 domain-containing protein</fullName>
    </recommendedName>
</protein>
<dbReference type="PANTHER" id="PTHR48154">
    <property type="entry name" value="PROTEIN, PUTATIVE-RELATED"/>
    <property type="match status" value="1"/>
</dbReference>
<comment type="caution">
    <text evidence="4">The sequence shown here is derived from an EMBL/GenBank/DDBJ whole genome shotgun (WGS) entry which is preliminary data.</text>
</comment>
<name>A0A9D4XT66_PEA</name>
<proteinExistence type="predicted"/>
<organism evidence="4 5">
    <name type="scientific">Pisum sativum</name>
    <name type="common">Garden pea</name>
    <name type="synonym">Lathyrus oleraceus</name>
    <dbReference type="NCBI Taxonomy" id="3888"/>
    <lineage>
        <taxon>Eukaryota</taxon>
        <taxon>Viridiplantae</taxon>
        <taxon>Streptophyta</taxon>
        <taxon>Embryophyta</taxon>
        <taxon>Tracheophyta</taxon>
        <taxon>Spermatophyta</taxon>
        <taxon>Magnoliopsida</taxon>
        <taxon>eudicotyledons</taxon>
        <taxon>Gunneridae</taxon>
        <taxon>Pentapetalae</taxon>
        <taxon>rosids</taxon>
        <taxon>fabids</taxon>
        <taxon>Fabales</taxon>
        <taxon>Fabaceae</taxon>
        <taxon>Papilionoideae</taxon>
        <taxon>50 kb inversion clade</taxon>
        <taxon>NPAAA clade</taxon>
        <taxon>Hologalegina</taxon>
        <taxon>IRL clade</taxon>
        <taxon>Fabeae</taxon>
        <taxon>Lathyrus</taxon>
    </lineage>
</organism>
<sequence>MDYGRRNTKKYSFRCPDLKELRKLSSFVLDPLDFKKRHGKLLSILSADVVGGLLSMLVQFYDPLYRCFTFPDFQLVPTVAGYSLPLEILTKSKIFLTQPGSTTDEQTSGTTSQERKPGPVENIQSDEGKVIPGNKDLCRGIHISHSNWGLDHHTDKLRRRSNSIGEIIRGEDGPPRNNHQAETPRITKYFPTKEITSAEEEGGMNIFTKHPAREKNHKRLRRKRTQAYQEYEQMSYPVEDHTIFGRALKTS</sequence>
<keyword evidence="2" id="KW-1133">Transmembrane helix</keyword>
<keyword evidence="5" id="KW-1185">Reference proteome</keyword>
<feature type="transmembrane region" description="Helical" evidence="2">
    <location>
        <begin position="41"/>
        <end position="61"/>
    </location>
</feature>